<dbReference type="EMBL" id="BAAADM010000020">
    <property type="protein sequence ID" value="GAA0433744.1"/>
    <property type="molecule type" value="Genomic_DNA"/>
</dbReference>
<feature type="transmembrane region" description="Helical" evidence="7">
    <location>
        <begin position="55"/>
        <end position="72"/>
    </location>
</feature>
<evidence type="ECO:0000256" key="3">
    <source>
        <dbReference type="ARBA" id="ARBA00022519"/>
    </source>
</evidence>
<keyword evidence="2" id="KW-1003">Cell membrane</keyword>
<dbReference type="InterPro" id="IPR004681">
    <property type="entry name" value="TRAP_DctM"/>
</dbReference>
<dbReference type="Proteomes" id="UP001501459">
    <property type="component" value="Unassembled WGS sequence"/>
</dbReference>
<protein>
    <recommendedName>
        <fullName evidence="8">TRAP C4-dicarboxylate transport system permease DctM subunit domain-containing protein</fullName>
    </recommendedName>
</protein>
<evidence type="ECO:0000259" key="8">
    <source>
        <dbReference type="Pfam" id="PF06808"/>
    </source>
</evidence>
<feature type="transmembrane region" description="Helical" evidence="7">
    <location>
        <begin position="244"/>
        <end position="263"/>
    </location>
</feature>
<keyword evidence="10" id="KW-1185">Reference proteome</keyword>
<keyword evidence="4 7" id="KW-0812">Transmembrane</keyword>
<comment type="caution">
    <text evidence="9">The sequence shown here is derived from an EMBL/GenBank/DDBJ whole genome shotgun (WGS) entry which is preliminary data.</text>
</comment>
<evidence type="ECO:0000256" key="5">
    <source>
        <dbReference type="ARBA" id="ARBA00022989"/>
    </source>
</evidence>
<keyword evidence="5 7" id="KW-1133">Transmembrane helix</keyword>
<feature type="transmembrane region" description="Helical" evidence="7">
    <location>
        <begin position="396"/>
        <end position="418"/>
    </location>
</feature>
<proteinExistence type="predicted"/>
<gene>
    <name evidence="9" type="ORF">GCM10008983_07900</name>
</gene>
<feature type="transmembrane region" description="Helical" evidence="7">
    <location>
        <begin position="337"/>
        <end position="355"/>
    </location>
</feature>
<evidence type="ECO:0000313" key="10">
    <source>
        <dbReference type="Proteomes" id="UP001501459"/>
    </source>
</evidence>
<dbReference type="RefSeq" id="WP_343751325.1">
    <property type="nucleotide sequence ID" value="NZ_BAAADM010000020.1"/>
</dbReference>
<feature type="transmembrane region" description="Helical" evidence="7">
    <location>
        <begin position="103"/>
        <end position="124"/>
    </location>
</feature>
<evidence type="ECO:0000256" key="2">
    <source>
        <dbReference type="ARBA" id="ARBA00022475"/>
    </source>
</evidence>
<organism evidence="9 10">
    <name type="scientific">Lentibacillus halophilus</name>
    <dbReference type="NCBI Taxonomy" id="295065"/>
    <lineage>
        <taxon>Bacteria</taxon>
        <taxon>Bacillati</taxon>
        <taxon>Bacillota</taxon>
        <taxon>Bacilli</taxon>
        <taxon>Bacillales</taxon>
        <taxon>Bacillaceae</taxon>
        <taxon>Lentibacillus</taxon>
    </lineage>
</organism>
<feature type="transmembrane region" description="Helical" evidence="7">
    <location>
        <begin position="220"/>
        <end position="238"/>
    </location>
</feature>
<feature type="transmembrane region" description="Helical" evidence="7">
    <location>
        <begin position="12"/>
        <end position="35"/>
    </location>
</feature>
<accession>A0ABN0Z587</accession>
<dbReference type="NCBIfam" id="TIGR00786">
    <property type="entry name" value="dctM"/>
    <property type="match status" value="1"/>
</dbReference>
<evidence type="ECO:0000313" key="9">
    <source>
        <dbReference type="EMBL" id="GAA0433744.1"/>
    </source>
</evidence>
<dbReference type="PANTHER" id="PTHR33362:SF3">
    <property type="entry name" value="SIALIC ACID TRAP TRANSPORTER PERMEASE PROTEIN SIAT"/>
    <property type="match status" value="1"/>
</dbReference>
<evidence type="ECO:0000256" key="4">
    <source>
        <dbReference type="ARBA" id="ARBA00022692"/>
    </source>
</evidence>
<feature type="transmembrane region" description="Helical" evidence="7">
    <location>
        <begin position="308"/>
        <end position="330"/>
    </location>
</feature>
<comment type="subcellular location">
    <subcellularLocation>
        <location evidence="1">Cell inner membrane</location>
        <topology evidence="1">Multi-pass membrane protein</topology>
    </subcellularLocation>
</comment>
<keyword evidence="3" id="KW-0997">Cell inner membrane</keyword>
<dbReference type="Pfam" id="PF06808">
    <property type="entry name" value="DctM"/>
    <property type="match status" value="1"/>
</dbReference>
<feature type="domain" description="TRAP C4-dicarboxylate transport system permease DctM subunit" evidence="8">
    <location>
        <begin position="7"/>
        <end position="418"/>
    </location>
</feature>
<dbReference type="PIRSF" id="PIRSF006066">
    <property type="entry name" value="HI0050"/>
    <property type="match status" value="1"/>
</dbReference>
<sequence>MASAVLFGSLFILIFISVPIGISIGLSTLITIIFVSDNIPLLTVAQKAFTSLDSFPLMAIPFFMFAGLLMGKGGVSKRLLEFAGALVGFLVGGLAMVTVLTCMFFAAISGSGPATVAAIGSFMIPAMEKKNYGEGFSSAITATAGSIGVIIPPSIPLVLFGVVGSVSIGSLFMAGILPGILIGIILMITSYLLLRKKGIEVDPTTQKIDIKHVLKTFYDAKWALLAPVIILGGIYGSIFTPTEAAAVAIIYAYIVGAFIHKELKWKDIYSCIMETSSIMGSTLYMIGLSIAFAYILNLEQIPQTIANFIIGFSGSDIVVLLLINLFLIIVGAFVDTIAALVILTPILLPIATQIGMEPVQFGVVMILNLAIGYITPPLGVNLFVASAISKRPIESIAKAAIPLFLAMLLSLLIVSYVSPLTMFLPNLMN</sequence>
<name>A0ABN0Z587_9BACI</name>
<feature type="transmembrane region" description="Helical" evidence="7">
    <location>
        <begin position="136"/>
        <end position="159"/>
    </location>
</feature>
<feature type="transmembrane region" description="Helical" evidence="7">
    <location>
        <begin position="361"/>
        <end position="384"/>
    </location>
</feature>
<dbReference type="InterPro" id="IPR010656">
    <property type="entry name" value="DctM"/>
</dbReference>
<feature type="transmembrane region" description="Helical" evidence="7">
    <location>
        <begin position="275"/>
        <end position="296"/>
    </location>
</feature>
<feature type="transmembrane region" description="Helical" evidence="7">
    <location>
        <begin position="79"/>
        <end position="97"/>
    </location>
</feature>
<dbReference type="PANTHER" id="PTHR33362">
    <property type="entry name" value="SIALIC ACID TRAP TRANSPORTER PERMEASE PROTEIN SIAT-RELATED"/>
    <property type="match status" value="1"/>
</dbReference>
<evidence type="ECO:0000256" key="1">
    <source>
        <dbReference type="ARBA" id="ARBA00004429"/>
    </source>
</evidence>
<evidence type="ECO:0000256" key="6">
    <source>
        <dbReference type="ARBA" id="ARBA00023136"/>
    </source>
</evidence>
<evidence type="ECO:0000256" key="7">
    <source>
        <dbReference type="SAM" id="Phobius"/>
    </source>
</evidence>
<feature type="transmembrane region" description="Helical" evidence="7">
    <location>
        <begin position="171"/>
        <end position="194"/>
    </location>
</feature>
<keyword evidence="6 7" id="KW-0472">Membrane</keyword>
<reference evidence="10" key="1">
    <citation type="journal article" date="2019" name="Int. J. Syst. Evol. Microbiol.">
        <title>The Global Catalogue of Microorganisms (GCM) 10K type strain sequencing project: providing services to taxonomists for standard genome sequencing and annotation.</title>
        <authorList>
            <consortium name="The Broad Institute Genomics Platform"/>
            <consortium name="The Broad Institute Genome Sequencing Center for Infectious Disease"/>
            <person name="Wu L."/>
            <person name="Ma J."/>
        </authorList>
    </citation>
    <scope>NUCLEOTIDE SEQUENCE [LARGE SCALE GENOMIC DNA]</scope>
    <source>
        <strain evidence="10">JCM 12149</strain>
    </source>
</reference>